<evidence type="ECO:0000256" key="1">
    <source>
        <dbReference type="ARBA" id="ARBA00023172"/>
    </source>
</evidence>
<evidence type="ECO:0000256" key="2">
    <source>
        <dbReference type="SAM" id="MobiDB-lite"/>
    </source>
</evidence>
<protein>
    <submittedName>
        <fullName evidence="3">Uncharacterized protein</fullName>
    </submittedName>
</protein>
<dbReference type="InterPro" id="IPR011010">
    <property type="entry name" value="DNA_brk_join_enz"/>
</dbReference>
<feature type="compositionally biased region" description="Basic residues" evidence="2">
    <location>
        <begin position="403"/>
        <end position="417"/>
    </location>
</feature>
<proteinExistence type="predicted"/>
<dbReference type="GO" id="GO:0015074">
    <property type="term" value="P:DNA integration"/>
    <property type="evidence" value="ECO:0007669"/>
    <property type="project" value="InterPro"/>
</dbReference>
<keyword evidence="1" id="KW-0233">DNA recombination</keyword>
<accession>A0A0H5Q5Q5</accession>
<dbReference type="Gene3D" id="1.10.443.10">
    <property type="entry name" value="Intergrase catalytic core"/>
    <property type="match status" value="1"/>
</dbReference>
<dbReference type="GO" id="GO:0003677">
    <property type="term" value="F:DNA binding"/>
    <property type="evidence" value="ECO:0007669"/>
    <property type="project" value="InterPro"/>
</dbReference>
<evidence type="ECO:0000313" key="3">
    <source>
        <dbReference type="EMBL" id="CRY96765.1"/>
    </source>
</evidence>
<organism evidence="3">
    <name type="scientific">uncultured prokaryote</name>
    <dbReference type="NCBI Taxonomy" id="198431"/>
    <lineage>
        <taxon>unclassified sequences</taxon>
        <taxon>environmental samples</taxon>
    </lineage>
</organism>
<dbReference type="EMBL" id="LN853826">
    <property type="protein sequence ID" value="CRY96765.1"/>
    <property type="molecule type" value="Genomic_DNA"/>
</dbReference>
<feature type="region of interest" description="Disordered" evidence="2">
    <location>
        <begin position="387"/>
        <end position="417"/>
    </location>
</feature>
<name>A0A0H5Q5Q5_9ZZZZ</name>
<dbReference type="GO" id="GO:0006310">
    <property type="term" value="P:DNA recombination"/>
    <property type="evidence" value="ECO:0007669"/>
    <property type="project" value="UniProtKB-KW"/>
</dbReference>
<dbReference type="InterPro" id="IPR013762">
    <property type="entry name" value="Integrase-like_cat_sf"/>
</dbReference>
<dbReference type="AlphaFoldDB" id="A0A0H5Q5Q5"/>
<reference evidence="3" key="2">
    <citation type="submission" date="2015-07" db="EMBL/GenBank/DDBJ databases">
        <title>Plasmids, circular viruses and viroids from rat gut.</title>
        <authorList>
            <person name="Jorgensen T.J."/>
            <person name="Hansen M.A."/>
            <person name="Xu Z."/>
            <person name="Tabak M.A."/>
            <person name="Sorensen S.J."/>
            <person name="Hansen L.H."/>
        </authorList>
    </citation>
    <scope>NUCLEOTIDE SEQUENCE</scope>
    <source>
        <strain evidence="3">RGFK1254</strain>
    </source>
</reference>
<dbReference type="SUPFAM" id="SSF56349">
    <property type="entry name" value="DNA breaking-rejoining enzymes"/>
    <property type="match status" value="1"/>
</dbReference>
<reference evidence="3" key="1">
    <citation type="submission" date="2015-06" db="EMBL/GenBank/DDBJ databases">
        <authorList>
            <person name="Joergensen T."/>
        </authorList>
    </citation>
    <scope>NUCLEOTIDE SEQUENCE</scope>
    <source>
        <strain evidence="3">RGFK1254</strain>
    </source>
</reference>
<sequence>MSLKHSLDQALAARNAKGVRELAELVSATWFKRVAALRAEWLGKDIKSASQYGDAFERLATEAGTREPSALLEFAARKTASKSSLRIYRAAIKHAVSRQHAEALQEVLREADRENAKARKAAGGASWGGDAATVYSGIVYETKLAPIADALDALTASLEEARQVKPSGAKVQRSHNQRTKLARLPSDWQERMLDRMRRGRGRAEGKWATHAAASVLVGLRPSEMASMTFYREGPLLVVNVEGAKHGTASVPTKDGKWKTVGTGRKEREFCFDLSKLDGAALTAAERLYAKAPTNGAQIELGESEAFASAWRAAALREFGEKLAPSAYANRHQFASELKARGVGADADQVQALRHQIAAALGHASTATQSVYGRPARGAGLPGLVTVSATGHARSARPPAPPGRKPKTKTKPKTKPKL</sequence>